<dbReference type="InParanoid" id="A0A419PDK9"/>
<dbReference type="CDD" id="cd20268">
    <property type="entry name" value="Complex1_LYR_SDHAF1_LYRM8"/>
    <property type="match status" value="1"/>
</dbReference>
<evidence type="ECO:0000256" key="1">
    <source>
        <dbReference type="ARBA" id="ARBA00004305"/>
    </source>
</evidence>
<keyword evidence="7" id="KW-1185">Reference proteome</keyword>
<keyword evidence="3" id="KW-0143">Chaperone</keyword>
<dbReference type="GO" id="GO:0034553">
    <property type="term" value="P:mitochondrial respiratory chain complex II assembly"/>
    <property type="evidence" value="ECO:0007669"/>
    <property type="project" value="InterPro"/>
</dbReference>
<keyword evidence="2" id="KW-0496">Mitochondrion</keyword>
<dbReference type="Pfam" id="PF05347">
    <property type="entry name" value="Complex1_LYR"/>
    <property type="match status" value="1"/>
</dbReference>
<sequence length="410" mass="46081">MVLRMILRTFSCKAAEWQERKFTDRKIPGPNPTCASRPLSWLGQSDSIPPLVLPLGGMAAPPIPTTLKLFVISFTSFCQVIRCPPRGLRHSEGATLVSVDDISAYVAYGRAIVIVAHVNAKRVQYESKSSLLSRLLQKDQETVFIRPLTINQPGMRDSVSIAGTPASIAQWVAEANHHTVRSSLFVTDATQSKTRFVLASLLTRRCHPKPATLLSHRLPVSMGTRCLAPYSSFSHELQMGQWSRRELTGWKVRDSNSTFAYRLLLSALVLLPGGMAGMRRKDVTLERLSELVIDLCLLRPPYLADVGSMSRVHSKLQREVLRLYRDLLRSVTPRPVCGDAEPESRPELTSLRQSIRNEFRRQASLYKRTDILQIEAALRRGHRRLEDLNSGTVDRLARIQPTQELPKKTS</sequence>
<dbReference type="Proteomes" id="UP000286415">
    <property type="component" value="Unassembled WGS sequence"/>
</dbReference>
<comment type="subcellular location">
    <subcellularLocation>
        <location evidence="1">Mitochondrion matrix</location>
    </subcellularLocation>
</comment>
<feature type="domain" description="Complex 1 LYR protein" evidence="5">
    <location>
        <begin position="318"/>
        <end position="386"/>
    </location>
</feature>
<name>A0A419PDK9_CLOSI</name>
<dbReference type="InterPro" id="IPR008011">
    <property type="entry name" value="Complex1_LYR_dom"/>
</dbReference>
<evidence type="ECO:0000256" key="4">
    <source>
        <dbReference type="ARBA" id="ARBA00025715"/>
    </source>
</evidence>
<dbReference type="EMBL" id="NIRI02000042">
    <property type="protein sequence ID" value="KAG5449017.1"/>
    <property type="molecule type" value="Genomic_DNA"/>
</dbReference>
<dbReference type="PANTHER" id="PTHR47046:SF1">
    <property type="entry name" value="SUCCINATE DEHYDROGENASE ASSEMBLY FACTOR 1, MITOCHONDRIAL"/>
    <property type="match status" value="1"/>
</dbReference>
<dbReference type="GO" id="GO:0005759">
    <property type="term" value="C:mitochondrial matrix"/>
    <property type="evidence" value="ECO:0007669"/>
    <property type="project" value="UniProtKB-SubCell"/>
</dbReference>
<dbReference type="InterPro" id="IPR052687">
    <property type="entry name" value="SDHAF1"/>
</dbReference>
<evidence type="ECO:0000313" key="6">
    <source>
        <dbReference type="EMBL" id="KAG5449017.1"/>
    </source>
</evidence>
<evidence type="ECO:0000259" key="5">
    <source>
        <dbReference type="Pfam" id="PF05347"/>
    </source>
</evidence>
<comment type="similarity">
    <text evidence="4">Belongs to the complex I LYR family. SDHAF1 subfamily.</text>
</comment>
<gene>
    <name evidence="6" type="ORF">CSKR_200872</name>
</gene>
<protein>
    <submittedName>
        <fullName evidence="6">Succinate dehydrogenase assembly factor 1, mitochondrial</fullName>
    </submittedName>
</protein>
<dbReference type="PANTHER" id="PTHR47046">
    <property type="entry name" value="SUCCINATE DEHYDROGENASE ASSEMBLY FACTOR 1, MITOCHONDRIAL"/>
    <property type="match status" value="1"/>
</dbReference>
<reference evidence="6 7" key="2">
    <citation type="journal article" date="2021" name="Genomics">
        <title>High-quality reference genome for Clonorchis sinensis.</title>
        <authorList>
            <person name="Young N.D."/>
            <person name="Stroehlein A.J."/>
            <person name="Kinkar L."/>
            <person name="Wang T."/>
            <person name="Sohn W.M."/>
            <person name="Chang B.C.H."/>
            <person name="Kaur P."/>
            <person name="Weisz D."/>
            <person name="Dudchenko O."/>
            <person name="Aiden E.L."/>
            <person name="Korhonen P.K."/>
            <person name="Gasser R.B."/>
        </authorList>
    </citation>
    <scope>NUCLEOTIDE SEQUENCE [LARGE SCALE GENOMIC DNA]</scope>
    <source>
        <strain evidence="6">Cs-k2</strain>
    </source>
</reference>
<dbReference type="OrthoDB" id="273010at2759"/>
<organism evidence="6 7">
    <name type="scientific">Clonorchis sinensis</name>
    <name type="common">Chinese liver fluke</name>
    <dbReference type="NCBI Taxonomy" id="79923"/>
    <lineage>
        <taxon>Eukaryota</taxon>
        <taxon>Metazoa</taxon>
        <taxon>Spiralia</taxon>
        <taxon>Lophotrochozoa</taxon>
        <taxon>Platyhelminthes</taxon>
        <taxon>Trematoda</taxon>
        <taxon>Digenea</taxon>
        <taxon>Opisthorchiida</taxon>
        <taxon>Opisthorchiata</taxon>
        <taxon>Opisthorchiidae</taxon>
        <taxon>Clonorchis</taxon>
    </lineage>
</organism>
<reference evidence="6 7" key="1">
    <citation type="journal article" date="2018" name="Biotechnol. Adv.">
        <title>Improved genomic resources and new bioinformatic workflow for the carcinogenic parasite Clonorchis sinensis: Biotechnological implications.</title>
        <authorList>
            <person name="Wang D."/>
            <person name="Korhonen P.K."/>
            <person name="Gasser R.B."/>
            <person name="Young N.D."/>
        </authorList>
    </citation>
    <scope>NUCLEOTIDE SEQUENCE [LARGE SCALE GENOMIC DNA]</scope>
    <source>
        <strain evidence="6">Cs-k2</strain>
    </source>
</reference>
<evidence type="ECO:0000256" key="2">
    <source>
        <dbReference type="ARBA" id="ARBA00023128"/>
    </source>
</evidence>
<dbReference type="STRING" id="79923.A0A419PDK9"/>
<dbReference type="AlphaFoldDB" id="A0A419PDK9"/>
<proteinExistence type="inferred from homology"/>
<dbReference type="InterPro" id="IPR045295">
    <property type="entry name" value="Complex1_LYR_SDHAF1_LYRM8"/>
</dbReference>
<accession>A0A419PDK9</accession>
<comment type="caution">
    <text evidence="6">The sequence shown here is derived from an EMBL/GenBank/DDBJ whole genome shotgun (WGS) entry which is preliminary data.</text>
</comment>
<evidence type="ECO:0000313" key="7">
    <source>
        <dbReference type="Proteomes" id="UP000286415"/>
    </source>
</evidence>
<evidence type="ECO:0000256" key="3">
    <source>
        <dbReference type="ARBA" id="ARBA00023186"/>
    </source>
</evidence>